<evidence type="ECO:0000313" key="3">
    <source>
        <dbReference type="Proteomes" id="UP000248889"/>
    </source>
</evidence>
<comment type="caution">
    <text evidence="2">The sequence shown here is derived from an EMBL/GenBank/DDBJ whole genome shotgun (WGS) entry which is preliminary data.</text>
</comment>
<dbReference type="SMART" id="SM00943">
    <property type="entry name" value="Prim-Pol"/>
    <property type="match status" value="1"/>
</dbReference>
<evidence type="ECO:0000259" key="1">
    <source>
        <dbReference type="SMART" id="SM00943"/>
    </source>
</evidence>
<dbReference type="OrthoDB" id="3218228at2"/>
<accession>A0A2X0IDP1</accession>
<dbReference type="Pfam" id="PF09250">
    <property type="entry name" value="Prim-Pol"/>
    <property type="match status" value="1"/>
</dbReference>
<dbReference type="AlphaFoldDB" id="A0A2X0IDP1"/>
<proteinExistence type="predicted"/>
<dbReference type="InterPro" id="IPR015330">
    <property type="entry name" value="DNA_primase/pol_bifunc_N"/>
</dbReference>
<dbReference type="CDD" id="cd04859">
    <property type="entry name" value="Prim_Pol"/>
    <property type="match status" value="1"/>
</dbReference>
<gene>
    <name evidence="2" type="ORF">DN069_31235</name>
</gene>
<organism evidence="2 3">
    <name type="scientific">Streptacidiphilus pinicola</name>
    <dbReference type="NCBI Taxonomy" id="2219663"/>
    <lineage>
        <taxon>Bacteria</taxon>
        <taxon>Bacillati</taxon>
        <taxon>Actinomycetota</taxon>
        <taxon>Actinomycetes</taxon>
        <taxon>Kitasatosporales</taxon>
        <taxon>Streptomycetaceae</taxon>
        <taxon>Streptacidiphilus</taxon>
    </lineage>
</organism>
<evidence type="ECO:0000313" key="2">
    <source>
        <dbReference type="EMBL" id="RAG81733.1"/>
    </source>
</evidence>
<name>A0A2X0IDP1_9ACTN</name>
<dbReference type="Gene3D" id="3.30.720.160">
    <property type="entry name" value="Bifunctional DNA primase/polymerase, N-terminal"/>
    <property type="match status" value="1"/>
</dbReference>
<sequence>MADLLAYALAAARRGWRAFPLVPRDKTPAVRDWEHQATTDPEALAVWWQQQGFNIGLATGPSGLVVVDLDVPKPGDARPAVWALPGVSDGADVLAVLAERAGQPYPAHTFTVRTASGGTHLYFAHPEHGPDLRSTRKRLGWKVDTRAYGGYVVAPGSSTPTGRYDVVSKAPVAPLPTWIADLHQAAPQPPARPLTVALRGTDRRSRYLASAVNRELATVTSAPDHHNDALYAAACALGQLVAGGELGEQDVTADLMQAAAQVNHDPRAAARTIASGLRWGARRPRTFAA</sequence>
<keyword evidence="3" id="KW-1185">Reference proteome</keyword>
<dbReference type="SUPFAM" id="SSF56747">
    <property type="entry name" value="Prim-pol domain"/>
    <property type="match status" value="1"/>
</dbReference>
<feature type="domain" description="DNA primase/polymerase bifunctional N-terminal" evidence="1">
    <location>
        <begin position="8"/>
        <end position="179"/>
    </location>
</feature>
<protein>
    <submittedName>
        <fullName evidence="2">DNA primase</fullName>
    </submittedName>
</protein>
<dbReference type="Proteomes" id="UP000248889">
    <property type="component" value="Unassembled WGS sequence"/>
</dbReference>
<reference evidence="2 3" key="1">
    <citation type="submission" date="2018-06" db="EMBL/GenBank/DDBJ databases">
        <title>Streptacidiphilus pinicola sp. nov., isolated from pine grove soil.</title>
        <authorList>
            <person name="Roh S.G."/>
            <person name="Park S."/>
            <person name="Kim M.-K."/>
            <person name="Yun B.-R."/>
            <person name="Park J."/>
            <person name="Kim M.J."/>
            <person name="Kim Y.S."/>
            <person name="Kim S.B."/>
        </authorList>
    </citation>
    <scope>NUCLEOTIDE SEQUENCE [LARGE SCALE GENOMIC DNA]</scope>
    <source>
        <strain evidence="2 3">MMS16-CNU450</strain>
    </source>
</reference>
<dbReference type="RefSeq" id="WP_111506602.1">
    <property type="nucleotide sequence ID" value="NZ_QKYN01000141.1"/>
</dbReference>
<dbReference type="EMBL" id="QKYN01000141">
    <property type="protein sequence ID" value="RAG81733.1"/>
    <property type="molecule type" value="Genomic_DNA"/>
</dbReference>